<dbReference type="AlphaFoldDB" id="A0A9J5YW56"/>
<gene>
    <name evidence="1" type="ORF">H5410_026126</name>
</gene>
<evidence type="ECO:0000313" key="2">
    <source>
        <dbReference type="Proteomes" id="UP000824120"/>
    </source>
</evidence>
<reference evidence="1 2" key="1">
    <citation type="submission" date="2020-09" db="EMBL/GenBank/DDBJ databases">
        <title>De no assembly of potato wild relative species, Solanum commersonii.</title>
        <authorList>
            <person name="Cho K."/>
        </authorList>
    </citation>
    <scope>NUCLEOTIDE SEQUENCE [LARGE SCALE GENOMIC DNA]</scope>
    <source>
        <strain evidence="1">LZ3.2</strain>
        <tissue evidence="1">Leaf</tissue>
    </source>
</reference>
<organism evidence="1 2">
    <name type="scientific">Solanum commersonii</name>
    <name type="common">Commerson's wild potato</name>
    <name type="synonym">Commerson's nightshade</name>
    <dbReference type="NCBI Taxonomy" id="4109"/>
    <lineage>
        <taxon>Eukaryota</taxon>
        <taxon>Viridiplantae</taxon>
        <taxon>Streptophyta</taxon>
        <taxon>Embryophyta</taxon>
        <taxon>Tracheophyta</taxon>
        <taxon>Spermatophyta</taxon>
        <taxon>Magnoliopsida</taxon>
        <taxon>eudicotyledons</taxon>
        <taxon>Gunneridae</taxon>
        <taxon>Pentapetalae</taxon>
        <taxon>asterids</taxon>
        <taxon>lamiids</taxon>
        <taxon>Solanales</taxon>
        <taxon>Solanaceae</taxon>
        <taxon>Solanoideae</taxon>
        <taxon>Solaneae</taxon>
        <taxon>Solanum</taxon>
    </lineage>
</organism>
<sequence>MTNDVFKVTIQPPDWDRNSSPWLVIWYVHILDPHHQNQYMNEQTSRSRGVWGASLLQYQKQKTRVKQSTTKE</sequence>
<evidence type="ECO:0000313" key="1">
    <source>
        <dbReference type="EMBL" id="KAG5604634.1"/>
    </source>
</evidence>
<dbReference type="EMBL" id="JACXVP010000005">
    <property type="protein sequence ID" value="KAG5604634.1"/>
    <property type="molecule type" value="Genomic_DNA"/>
</dbReference>
<accession>A0A9J5YW56</accession>
<protein>
    <submittedName>
        <fullName evidence="1">Uncharacterized protein</fullName>
    </submittedName>
</protein>
<name>A0A9J5YW56_SOLCO</name>
<dbReference type="Proteomes" id="UP000824120">
    <property type="component" value="Chromosome 5"/>
</dbReference>
<keyword evidence="2" id="KW-1185">Reference proteome</keyword>
<proteinExistence type="predicted"/>
<comment type="caution">
    <text evidence="1">The sequence shown here is derived from an EMBL/GenBank/DDBJ whole genome shotgun (WGS) entry which is preliminary data.</text>
</comment>